<protein>
    <recommendedName>
        <fullName evidence="2">Senescence domain-containing protein</fullName>
    </recommendedName>
</protein>
<comment type="caution">
    <text evidence="3">The sequence shown here is derived from an EMBL/GenBank/DDBJ whole genome shotgun (WGS) entry which is preliminary data.</text>
</comment>
<proteinExistence type="predicted"/>
<organism evidence="3 4">
    <name type="scientific">Potamilus streckersoni</name>
    <dbReference type="NCBI Taxonomy" id="2493646"/>
    <lineage>
        <taxon>Eukaryota</taxon>
        <taxon>Metazoa</taxon>
        <taxon>Spiralia</taxon>
        <taxon>Lophotrochozoa</taxon>
        <taxon>Mollusca</taxon>
        <taxon>Bivalvia</taxon>
        <taxon>Autobranchia</taxon>
        <taxon>Heteroconchia</taxon>
        <taxon>Palaeoheterodonta</taxon>
        <taxon>Unionida</taxon>
        <taxon>Unionoidea</taxon>
        <taxon>Unionidae</taxon>
        <taxon>Ambleminae</taxon>
        <taxon>Lampsilini</taxon>
        <taxon>Potamilus</taxon>
    </lineage>
</organism>
<reference evidence="3" key="2">
    <citation type="journal article" date="2021" name="Genome Biol. Evol.">
        <title>Developing a high-quality reference genome for a parasitic bivalve with doubly uniparental inheritance (Bivalvia: Unionida).</title>
        <authorList>
            <person name="Smith C.H."/>
        </authorList>
    </citation>
    <scope>NUCLEOTIDE SEQUENCE</scope>
    <source>
        <strain evidence="3">CHS0354</strain>
        <tissue evidence="3">Mantle</tissue>
    </source>
</reference>
<dbReference type="GO" id="GO:0030514">
    <property type="term" value="P:negative regulation of BMP signaling pathway"/>
    <property type="evidence" value="ECO:0007669"/>
    <property type="project" value="TreeGrafter"/>
</dbReference>
<dbReference type="InterPro" id="IPR045036">
    <property type="entry name" value="Spartin-like"/>
</dbReference>
<keyword evidence="4" id="KW-1185">Reference proteome</keyword>
<dbReference type="PANTHER" id="PTHR21068">
    <property type="entry name" value="SPARTIN"/>
    <property type="match status" value="1"/>
</dbReference>
<evidence type="ECO:0000313" key="4">
    <source>
        <dbReference type="Proteomes" id="UP001195483"/>
    </source>
</evidence>
<evidence type="ECO:0000313" key="3">
    <source>
        <dbReference type="EMBL" id="KAK3576396.1"/>
    </source>
</evidence>
<reference evidence="3" key="1">
    <citation type="journal article" date="2021" name="Genome Biol. Evol.">
        <title>A High-Quality Reference Genome for a Parasitic Bivalve with Doubly Uniparental Inheritance (Bivalvia: Unionida).</title>
        <authorList>
            <person name="Smith C.H."/>
        </authorList>
    </citation>
    <scope>NUCLEOTIDE SEQUENCE</scope>
    <source>
        <strain evidence="3">CHS0354</strain>
    </source>
</reference>
<dbReference type="AlphaFoldDB" id="A0AAE0RN19"/>
<dbReference type="PANTHER" id="PTHR21068:SF43">
    <property type="entry name" value="SPARTIN"/>
    <property type="match status" value="1"/>
</dbReference>
<name>A0AAE0RN19_9BIVA</name>
<gene>
    <name evidence="3" type="ORF">CHS0354_026729</name>
</gene>
<sequence length="467" mass="50765">MTKTKMQIQYRLEALEPSTCTAPRVPSAPSLFTIDEPPSYEEATSCPESIMSDTDYSSLGDSIMTDRTHSNQNLTANAREIFCIPDGMQIFFITPEGYVSAPSYPSSLQIFQFLDQPTSGASNIEQPRAFLRIGEWYYPLVPGSSPVLHATNGAYIFPDVTAPQPGFFVGLMVPDSLSAAERQDFESLLASLTDLHEQESTPVVQHGTRPQKEIAISGDRTRPVPHDESVPGEVSTSTKISKGIQIASEYMSWGLEKGAEKAGELIRRGSQKLKSHLHPEEKERPIDPRVQKGVMYVRQGAHVAVKVSSFIVSKLGEATMALAREVAPHIRKHGEKLLQPSIRQPSADGKSKIDGVIEVAVSGLKGFGTVYIGLENAAKDLARNIANETVDIVDHKYGSQAGQLTENALYAAGNIVMTAHNAKNLGVKALAKRAAKDTGKVLLEDIAESRNNSDPSCHPECPSDKKI</sequence>
<evidence type="ECO:0000256" key="1">
    <source>
        <dbReference type="SAM" id="MobiDB-lite"/>
    </source>
</evidence>
<dbReference type="Pfam" id="PF06911">
    <property type="entry name" value="Senescence"/>
    <property type="match status" value="1"/>
</dbReference>
<reference evidence="3" key="3">
    <citation type="submission" date="2023-05" db="EMBL/GenBank/DDBJ databases">
        <authorList>
            <person name="Smith C.H."/>
        </authorList>
    </citation>
    <scope>NUCLEOTIDE SEQUENCE</scope>
    <source>
        <strain evidence="3">CHS0354</strain>
        <tissue evidence="3">Mantle</tissue>
    </source>
</reference>
<evidence type="ECO:0000259" key="2">
    <source>
        <dbReference type="Pfam" id="PF06911"/>
    </source>
</evidence>
<dbReference type="GO" id="GO:0005886">
    <property type="term" value="C:plasma membrane"/>
    <property type="evidence" value="ECO:0007669"/>
    <property type="project" value="TreeGrafter"/>
</dbReference>
<accession>A0AAE0RN19</accession>
<feature type="domain" description="Senescence" evidence="2">
    <location>
        <begin position="243"/>
        <end position="436"/>
    </location>
</feature>
<dbReference type="InterPro" id="IPR009686">
    <property type="entry name" value="Senescence/spartin_C"/>
</dbReference>
<dbReference type="EMBL" id="JAEAOA010001595">
    <property type="protein sequence ID" value="KAK3576396.1"/>
    <property type="molecule type" value="Genomic_DNA"/>
</dbReference>
<dbReference type="Proteomes" id="UP001195483">
    <property type="component" value="Unassembled WGS sequence"/>
</dbReference>
<feature type="region of interest" description="Disordered" evidence="1">
    <location>
        <begin position="26"/>
        <end position="47"/>
    </location>
</feature>
<dbReference type="GO" id="GO:0051301">
    <property type="term" value="P:cell division"/>
    <property type="evidence" value="ECO:0007669"/>
    <property type="project" value="TreeGrafter"/>
</dbReference>
<feature type="region of interest" description="Disordered" evidence="1">
    <location>
        <begin position="447"/>
        <end position="467"/>
    </location>
</feature>